<evidence type="ECO:0000256" key="1">
    <source>
        <dbReference type="ARBA" id="ARBA00009964"/>
    </source>
</evidence>
<dbReference type="InterPro" id="IPR036388">
    <property type="entry name" value="WH-like_DNA-bd_sf"/>
</dbReference>
<dbReference type="EMBL" id="JAHZUY010000136">
    <property type="protein sequence ID" value="MBW8271528.1"/>
    <property type="molecule type" value="Genomic_DNA"/>
</dbReference>
<gene>
    <name evidence="3" type="ORF">K1J50_18815</name>
</gene>
<feature type="non-terminal residue" evidence="3">
    <location>
        <position position="135"/>
    </location>
</feature>
<reference evidence="3 4" key="1">
    <citation type="submission" date="2021-08" db="EMBL/GenBank/DDBJ databases">
        <title>Caldovatus sediminis gen. nov., sp. nov., a moderately thermophilic bacterium isolated from a hot spring.</title>
        <authorList>
            <person name="Hu C.-J."/>
            <person name="Li W.-J."/>
            <person name="Xian W.-D."/>
        </authorList>
    </citation>
    <scope>NUCLEOTIDE SEQUENCE [LARGE SCALE GENOMIC DNA]</scope>
    <source>
        <strain evidence="3 4">SYSU G05006</strain>
    </source>
</reference>
<name>A0ABS7F885_9PROT</name>
<proteinExistence type="inferred from homology"/>
<evidence type="ECO:0000313" key="4">
    <source>
        <dbReference type="Proteomes" id="UP001519924"/>
    </source>
</evidence>
<keyword evidence="4" id="KW-1185">Reference proteome</keyword>
<dbReference type="Pfam" id="PF01527">
    <property type="entry name" value="HTH_Tnp_1"/>
    <property type="match status" value="1"/>
</dbReference>
<sequence length="135" mass="15057">MPDGQRGEAISVGQRRRRWTTEQKLALVEEAMRPGASVAGVADRHGMSRSLLFAWRRQAREGAMPGLERTELKVPPTLVPVRVVEDQAPWRAPGRCTARRGPCGASRRRRHARPDCAPARASRCRGRWGRASAVR</sequence>
<accession>A0ABS7F885</accession>
<dbReference type="SUPFAM" id="SSF48295">
    <property type="entry name" value="TrpR-like"/>
    <property type="match status" value="1"/>
</dbReference>
<dbReference type="Proteomes" id="UP001519924">
    <property type="component" value="Unassembled WGS sequence"/>
</dbReference>
<comment type="caution">
    <text evidence="3">The sequence shown here is derived from an EMBL/GenBank/DDBJ whole genome shotgun (WGS) entry which is preliminary data.</text>
</comment>
<protein>
    <submittedName>
        <fullName evidence="3">Transposase</fullName>
    </submittedName>
</protein>
<evidence type="ECO:0000313" key="3">
    <source>
        <dbReference type="EMBL" id="MBW8271528.1"/>
    </source>
</evidence>
<dbReference type="InterPro" id="IPR010921">
    <property type="entry name" value="Trp_repressor/repl_initiator"/>
</dbReference>
<dbReference type="PANTHER" id="PTHR37936">
    <property type="entry name" value="TRANSPOSASE INSC FOR INSERTION ELEMENT IS2A-RELATED"/>
    <property type="match status" value="1"/>
</dbReference>
<feature type="region of interest" description="Disordered" evidence="2">
    <location>
        <begin position="93"/>
        <end position="135"/>
    </location>
</feature>
<evidence type="ECO:0000256" key="2">
    <source>
        <dbReference type="SAM" id="MobiDB-lite"/>
    </source>
</evidence>
<comment type="similarity">
    <text evidence="1">Belongs to the transposase 8 family.</text>
</comment>
<dbReference type="InterPro" id="IPR002514">
    <property type="entry name" value="Transposase_8"/>
</dbReference>
<dbReference type="NCBIfam" id="NF047595">
    <property type="entry name" value="IS66_ISRel24_TnpA"/>
    <property type="match status" value="1"/>
</dbReference>
<dbReference type="Gene3D" id="1.10.10.10">
    <property type="entry name" value="Winged helix-like DNA-binding domain superfamily/Winged helix DNA-binding domain"/>
    <property type="match status" value="1"/>
</dbReference>
<organism evidence="3 4">
    <name type="scientific">Caldovatus aquaticus</name>
    <dbReference type="NCBI Taxonomy" id="2865671"/>
    <lineage>
        <taxon>Bacteria</taxon>
        <taxon>Pseudomonadati</taxon>
        <taxon>Pseudomonadota</taxon>
        <taxon>Alphaproteobacteria</taxon>
        <taxon>Acetobacterales</taxon>
        <taxon>Roseomonadaceae</taxon>
        <taxon>Caldovatus</taxon>
    </lineage>
</organism>
<dbReference type="PANTHER" id="PTHR37936:SF3">
    <property type="entry name" value="TRANSPOSASE INSC FOR INSERTION ELEMENT IS2A-RELATED"/>
    <property type="match status" value="1"/>
</dbReference>